<dbReference type="Pfam" id="PF11917">
    <property type="entry name" value="DUF3435"/>
    <property type="match status" value="1"/>
</dbReference>
<comment type="caution">
    <text evidence="2">The sequence shown here is derived from an EMBL/GenBank/DDBJ whole genome shotgun (WGS) entry which is preliminary data.</text>
</comment>
<dbReference type="RefSeq" id="XP_031084469.1">
    <property type="nucleotide sequence ID" value="XM_031218630.1"/>
</dbReference>
<dbReference type="AlphaFoldDB" id="A0A1L7VU05"/>
<dbReference type="Proteomes" id="UP000183971">
    <property type="component" value="Unassembled WGS sequence"/>
</dbReference>
<organism evidence="2 3">
    <name type="scientific">Fusarium proliferatum (strain ET1)</name>
    <name type="common">Orchid endophyte fungus</name>
    <dbReference type="NCBI Taxonomy" id="1227346"/>
    <lineage>
        <taxon>Eukaryota</taxon>
        <taxon>Fungi</taxon>
        <taxon>Dikarya</taxon>
        <taxon>Ascomycota</taxon>
        <taxon>Pezizomycotina</taxon>
        <taxon>Sordariomycetes</taxon>
        <taxon>Hypocreomycetidae</taxon>
        <taxon>Hypocreales</taxon>
        <taxon>Nectriaceae</taxon>
        <taxon>Fusarium</taxon>
        <taxon>Fusarium fujikuroi species complex</taxon>
    </lineage>
</organism>
<dbReference type="PANTHER" id="PTHR37535">
    <property type="entry name" value="FLUG DOMAIN PROTEIN"/>
    <property type="match status" value="1"/>
</dbReference>
<feature type="compositionally biased region" description="Basic and acidic residues" evidence="1">
    <location>
        <begin position="382"/>
        <end position="397"/>
    </location>
</feature>
<reference evidence="3" key="1">
    <citation type="journal article" date="2016" name="Genome Biol. Evol.">
        <title>Comparative 'omics' of the Fusarium fujikuroi species complex highlights differences in genetic potential and metabolite synthesis.</title>
        <authorList>
            <person name="Niehaus E.-M."/>
            <person name="Muensterkoetter M."/>
            <person name="Proctor R.H."/>
            <person name="Brown D.W."/>
            <person name="Sharon A."/>
            <person name="Idan Y."/>
            <person name="Oren-Young L."/>
            <person name="Sieber C.M."/>
            <person name="Novak O."/>
            <person name="Pencik A."/>
            <person name="Tarkowska D."/>
            <person name="Hromadova K."/>
            <person name="Freeman S."/>
            <person name="Maymon M."/>
            <person name="Elazar M."/>
            <person name="Youssef S.A."/>
            <person name="El-Shabrawy E.S.M."/>
            <person name="Shalaby A.B.A."/>
            <person name="Houterman P."/>
            <person name="Brock N.L."/>
            <person name="Burkhardt I."/>
            <person name="Tsavkelova E.A."/>
            <person name="Dickschat J.S."/>
            <person name="Galuszka P."/>
            <person name="Gueldener U."/>
            <person name="Tudzynski B."/>
        </authorList>
    </citation>
    <scope>NUCLEOTIDE SEQUENCE [LARGE SCALE GENOMIC DNA]</scope>
    <source>
        <strain evidence="3">ET1</strain>
    </source>
</reference>
<evidence type="ECO:0000313" key="3">
    <source>
        <dbReference type="Proteomes" id="UP000183971"/>
    </source>
</evidence>
<dbReference type="PANTHER" id="PTHR37535:SF4">
    <property type="entry name" value="FLUG DOMAIN-CONTAINING PROTEIN"/>
    <property type="match status" value="1"/>
</dbReference>
<sequence>MPCPGDRRRQRRPEDDYPPYPPIVASRLYTSHKCALPQTADDTGIHPASPHAIRRPPPLLPPPVFAALCPDAYEGPLDPSKPARVPARSPVPLGSAPTSAAAPMATSSGFAVGELAHQDVSRAMQDAARKYHRRSRILEDKYRRRPSPGEYERMAQTLNQTRFIPPLDSGNTKANLYYIRRKFERYCLEVRKQLWQTAIRPGLCDKGFIQAFLHWICSSFFRRRRKNIKYKTLNQYWRDFKMLYRRANEGREINKNDCEEIVKYCAVNLKTEFELDNQPGSKPVASIREMMKVLVEIWFGETSYFQTEDDRLNCATIVLLQGYTGCRPAELTDATKKRGGGNPLQEFDYSDGEPMPEGDLAGYETDATEIGGEGTEEMSGGGDRRQDSTAARDAEAEDDPVRLSKALCYEDLTLWIVKDPKAGGRDVLAMEVALKFHKNVDRKPKPTIFLVREHRFPMLCPISHVLARAIRDDAVLVEGYDSAEPFFSTRLSCQAVKVHWKPHMLKIPVFRRTVRNSSRTWALSDIEAVRYSMYAYWLNRVGIALGYEDPLTSYCFRRGLVDALTHVAPDAIIDQVMRHDPMTGCRQNAYLNTRVGWNTQMAFLEEEPSDDGLTELFTHMNIRRDPRIPKGIPQEQLDTLDPGPEIRELEQLVKTKHWDIRFNHKYIHCAPAPEQADLRRLQRELKSAKKRFRDEMSKIYRDACRRRLYDGELERQLHGTRADADHVTRPSNRHQLEERNQLQQVFAANRQLTAEELITQKATAINLMAALACRREIARPTRSLRVNTWVDSNPQGQVEDGSPPTEKNEAIPQVLERNQCPICIGDEALSHEARIRKFTRVAHMMDHVERVHLRHESRRPTWICYHPACKPKGDFLKSLDHFKNHVLTEHGVKLRK</sequence>
<name>A0A1L7VU05_FUSPR</name>
<dbReference type="GeneID" id="42058546"/>
<evidence type="ECO:0000256" key="1">
    <source>
        <dbReference type="SAM" id="MobiDB-lite"/>
    </source>
</evidence>
<keyword evidence="3" id="KW-1185">Reference proteome</keyword>
<feature type="region of interest" description="Disordered" evidence="1">
    <location>
        <begin position="332"/>
        <end position="397"/>
    </location>
</feature>
<proteinExistence type="predicted"/>
<accession>A0A1L7VU05</accession>
<protein>
    <submittedName>
        <fullName evidence="2">Uncharacterized protein</fullName>
    </submittedName>
</protein>
<dbReference type="EMBL" id="FJOF01000008">
    <property type="protein sequence ID" value="CZR43879.1"/>
    <property type="molecule type" value="Genomic_DNA"/>
</dbReference>
<dbReference type="InterPro" id="IPR021842">
    <property type="entry name" value="DUF3435"/>
</dbReference>
<feature type="region of interest" description="Disordered" evidence="1">
    <location>
        <begin position="1"/>
        <end position="22"/>
    </location>
</feature>
<dbReference type="VEuPathDB" id="FungiDB:FPRO_13687"/>
<evidence type="ECO:0000313" key="2">
    <source>
        <dbReference type="EMBL" id="CZR43879.1"/>
    </source>
</evidence>
<gene>
    <name evidence="2" type="ORF">FPRO_13687</name>
</gene>